<dbReference type="InterPro" id="IPR011051">
    <property type="entry name" value="RmlC_Cupin_sf"/>
</dbReference>
<dbReference type="Gene3D" id="2.60.120.10">
    <property type="entry name" value="Jelly Rolls"/>
    <property type="match status" value="1"/>
</dbReference>
<proteinExistence type="predicted"/>
<dbReference type="Proteomes" id="UP000177785">
    <property type="component" value="Unassembled WGS sequence"/>
</dbReference>
<reference evidence="1 2" key="1">
    <citation type="journal article" date="2016" name="Nat. Commun.">
        <title>Thousands of microbial genomes shed light on interconnected biogeochemical processes in an aquifer system.</title>
        <authorList>
            <person name="Anantharaman K."/>
            <person name="Brown C.T."/>
            <person name="Hug L.A."/>
            <person name="Sharon I."/>
            <person name="Castelle C.J."/>
            <person name="Probst A.J."/>
            <person name="Thomas B.C."/>
            <person name="Singh A."/>
            <person name="Wilkins M.J."/>
            <person name="Karaoz U."/>
            <person name="Brodie E.L."/>
            <person name="Williams K.H."/>
            <person name="Hubbard S.S."/>
            <person name="Banfield J.F."/>
        </authorList>
    </citation>
    <scope>NUCLEOTIDE SEQUENCE [LARGE SCALE GENOMIC DNA]</scope>
</reference>
<protein>
    <recommendedName>
        <fullName evidence="3">Cupin 2 conserved barrel domain-containing protein</fullName>
    </recommendedName>
</protein>
<dbReference type="STRING" id="1802115.A2756_00255"/>
<gene>
    <name evidence="1" type="ORF">A2756_00255</name>
</gene>
<evidence type="ECO:0008006" key="3">
    <source>
        <dbReference type="Google" id="ProtNLM"/>
    </source>
</evidence>
<sequence length="90" mass="10415">MESKEQKIEELKQKGYDPVYVWDAEPNEEDPDHTHPFDTHLIILGGEIEIRMENKSIILQSGNVIDILREKVHYGKAGIQGCRYIVAEKH</sequence>
<dbReference type="InterPro" id="IPR014710">
    <property type="entry name" value="RmlC-like_jellyroll"/>
</dbReference>
<dbReference type="AlphaFoldDB" id="A0A1G2G5G7"/>
<accession>A0A1G2G5G7</accession>
<evidence type="ECO:0000313" key="2">
    <source>
        <dbReference type="Proteomes" id="UP000177785"/>
    </source>
</evidence>
<dbReference type="SUPFAM" id="SSF51182">
    <property type="entry name" value="RmlC-like cupins"/>
    <property type="match status" value="1"/>
</dbReference>
<dbReference type="EMBL" id="MHNL01000006">
    <property type="protein sequence ID" value="OGZ45437.1"/>
    <property type="molecule type" value="Genomic_DNA"/>
</dbReference>
<evidence type="ECO:0000313" key="1">
    <source>
        <dbReference type="EMBL" id="OGZ45437.1"/>
    </source>
</evidence>
<comment type="caution">
    <text evidence="1">The sequence shown here is derived from an EMBL/GenBank/DDBJ whole genome shotgun (WGS) entry which is preliminary data.</text>
</comment>
<name>A0A1G2G5G7_9BACT</name>
<organism evidence="1 2">
    <name type="scientific">Candidatus Ryanbacteria bacterium RIFCSPHIGHO2_01_FULL_48_27</name>
    <dbReference type="NCBI Taxonomy" id="1802115"/>
    <lineage>
        <taxon>Bacteria</taxon>
        <taxon>Candidatus Ryaniibacteriota</taxon>
    </lineage>
</organism>